<dbReference type="Gene3D" id="3.40.630.30">
    <property type="match status" value="1"/>
</dbReference>
<name>S9QW41_9RHOB</name>
<reference evidence="3 4" key="1">
    <citation type="journal article" date="2013" name="Stand. Genomic Sci.">
        <title>Genome sequence of the reddish-pigmented Rubellimicrobium thermophilum type strain (DSM 16684(T)), a member of the Roseobacter clade.</title>
        <authorList>
            <person name="Fiebig A."/>
            <person name="Riedel T."/>
            <person name="Gronow S."/>
            <person name="Petersen J."/>
            <person name="Klenk H.P."/>
            <person name="Goker M."/>
        </authorList>
    </citation>
    <scope>NUCLEOTIDE SEQUENCE [LARGE SCALE GENOMIC DNA]</scope>
    <source>
        <strain evidence="3 4">DSM 16684</strain>
    </source>
</reference>
<dbReference type="GO" id="GO:0005737">
    <property type="term" value="C:cytoplasm"/>
    <property type="evidence" value="ECO:0007669"/>
    <property type="project" value="TreeGrafter"/>
</dbReference>
<dbReference type="SUPFAM" id="SSF55729">
    <property type="entry name" value="Acyl-CoA N-acyltransferases (Nat)"/>
    <property type="match status" value="1"/>
</dbReference>
<keyword evidence="4" id="KW-1185">Reference proteome</keyword>
<dbReference type="InterPro" id="IPR051908">
    <property type="entry name" value="Ribosomal_N-acetyltransferase"/>
</dbReference>
<keyword evidence="3" id="KW-0689">Ribosomal protein</keyword>
<dbReference type="InterPro" id="IPR000182">
    <property type="entry name" value="GNAT_dom"/>
</dbReference>
<accession>S9QW41</accession>
<dbReference type="PANTHER" id="PTHR43441:SF2">
    <property type="entry name" value="FAMILY ACETYLTRANSFERASE, PUTATIVE (AFU_ORTHOLOGUE AFUA_7G00850)-RELATED"/>
    <property type="match status" value="1"/>
</dbReference>
<keyword evidence="3" id="KW-0808">Transferase</keyword>
<evidence type="ECO:0000259" key="2">
    <source>
        <dbReference type="PROSITE" id="PS51186"/>
    </source>
</evidence>
<dbReference type="HOGENOM" id="CLU_013985_1_2_5"/>
<feature type="region of interest" description="Disordered" evidence="1">
    <location>
        <begin position="1"/>
        <end position="23"/>
    </location>
</feature>
<dbReference type="OrthoDB" id="5295305at2"/>
<dbReference type="STRING" id="1123069.ruthe_02600"/>
<dbReference type="Pfam" id="PF13302">
    <property type="entry name" value="Acetyltransf_3"/>
    <property type="match status" value="1"/>
</dbReference>
<evidence type="ECO:0000313" key="3">
    <source>
        <dbReference type="EMBL" id="EPX83802.1"/>
    </source>
</evidence>
<evidence type="ECO:0000313" key="4">
    <source>
        <dbReference type="Proteomes" id="UP000015346"/>
    </source>
</evidence>
<dbReference type="GO" id="GO:0008999">
    <property type="term" value="F:protein-N-terminal-alanine acetyltransferase activity"/>
    <property type="evidence" value="ECO:0007669"/>
    <property type="project" value="TreeGrafter"/>
</dbReference>
<comment type="caution">
    <text evidence="3">The sequence shown here is derived from an EMBL/GenBank/DDBJ whole genome shotgun (WGS) entry which is preliminary data.</text>
</comment>
<dbReference type="EMBL" id="AOLV01000029">
    <property type="protein sequence ID" value="EPX83802.1"/>
    <property type="molecule type" value="Genomic_DNA"/>
</dbReference>
<keyword evidence="3" id="KW-0687">Ribonucleoprotein</keyword>
<proteinExistence type="predicted"/>
<dbReference type="GO" id="GO:1990189">
    <property type="term" value="F:protein N-terminal-serine acetyltransferase activity"/>
    <property type="evidence" value="ECO:0007669"/>
    <property type="project" value="TreeGrafter"/>
</dbReference>
<sequence>MERRQGDPVEGWRVPPRPGPETMEGAWARLERLDPARHAPEIHAANRESDRIWDWLPYGPFDDEAGWRAWADSVAGGEDPFFYAIRDRQTGRAGGVASFLRIVPDHGTIEIGHINLSPALQQTRAATEALCLMMRWAFEAGYRRIEWKCDALNLPSRRAAQRLGLSYEGTFRQHLIVKGRNRDTAWFAATDRDWPGLRSAFEAWLAPANFDADGRQRQALSTLTAPLLVARDPALS</sequence>
<dbReference type="PANTHER" id="PTHR43441">
    <property type="entry name" value="RIBOSOMAL-PROTEIN-SERINE ACETYLTRANSFERASE"/>
    <property type="match status" value="1"/>
</dbReference>
<gene>
    <name evidence="3" type="ORF">ruthe_02600</name>
</gene>
<dbReference type="FunFam" id="3.40.630.30:FF:000047">
    <property type="entry name" value="Acetyltransferase, GNAT family"/>
    <property type="match status" value="1"/>
</dbReference>
<dbReference type="PROSITE" id="PS51186">
    <property type="entry name" value="GNAT"/>
    <property type="match status" value="1"/>
</dbReference>
<dbReference type="AlphaFoldDB" id="S9QW41"/>
<organism evidence="3 4">
    <name type="scientific">Rubellimicrobium thermophilum DSM 16684</name>
    <dbReference type="NCBI Taxonomy" id="1123069"/>
    <lineage>
        <taxon>Bacteria</taxon>
        <taxon>Pseudomonadati</taxon>
        <taxon>Pseudomonadota</taxon>
        <taxon>Alphaproteobacteria</taxon>
        <taxon>Rhodobacterales</taxon>
        <taxon>Roseobacteraceae</taxon>
        <taxon>Rubellimicrobium</taxon>
    </lineage>
</organism>
<protein>
    <submittedName>
        <fullName evidence="3">Acetyltransferase, including N-acetylase of ribosomal protein</fullName>
    </submittedName>
</protein>
<dbReference type="GO" id="GO:0005840">
    <property type="term" value="C:ribosome"/>
    <property type="evidence" value="ECO:0007669"/>
    <property type="project" value="UniProtKB-KW"/>
</dbReference>
<dbReference type="InterPro" id="IPR016181">
    <property type="entry name" value="Acyl_CoA_acyltransferase"/>
</dbReference>
<dbReference type="RefSeq" id="WP_021098675.1">
    <property type="nucleotide sequence ID" value="NZ_KE557323.1"/>
</dbReference>
<evidence type="ECO:0000256" key="1">
    <source>
        <dbReference type="SAM" id="MobiDB-lite"/>
    </source>
</evidence>
<feature type="domain" description="N-acetyltransferase" evidence="2">
    <location>
        <begin position="28"/>
        <end position="183"/>
    </location>
</feature>
<dbReference type="Proteomes" id="UP000015346">
    <property type="component" value="Unassembled WGS sequence"/>
</dbReference>